<name>A0A418CDB6_APHAT</name>
<evidence type="ECO:0000256" key="1">
    <source>
        <dbReference type="SAM" id="MobiDB-lite"/>
    </source>
</evidence>
<accession>A0A418CDB6</accession>
<evidence type="ECO:0000313" key="3">
    <source>
        <dbReference type="Proteomes" id="UP000283543"/>
    </source>
</evidence>
<gene>
    <name evidence="2" type="ORF">DYB34_013755</name>
</gene>
<proteinExistence type="predicted"/>
<feature type="region of interest" description="Disordered" evidence="1">
    <location>
        <begin position="69"/>
        <end position="99"/>
    </location>
</feature>
<organism evidence="2 3">
    <name type="scientific">Aphanomyces astaci</name>
    <name type="common">Crayfish plague agent</name>
    <dbReference type="NCBI Taxonomy" id="112090"/>
    <lineage>
        <taxon>Eukaryota</taxon>
        <taxon>Sar</taxon>
        <taxon>Stramenopiles</taxon>
        <taxon>Oomycota</taxon>
        <taxon>Saprolegniomycetes</taxon>
        <taxon>Saprolegniales</taxon>
        <taxon>Verrucalvaceae</taxon>
        <taxon>Aphanomyces</taxon>
    </lineage>
</organism>
<dbReference type="VEuPathDB" id="FungiDB:H257_07621"/>
<evidence type="ECO:0000313" key="2">
    <source>
        <dbReference type="EMBL" id="RHY74653.1"/>
    </source>
</evidence>
<reference evidence="2 3" key="1">
    <citation type="submission" date="2018-08" db="EMBL/GenBank/DDBJ databases">
        <title>Aphanomyces genome sequencing and annotation.</title>
        <authorList>
            <person name="Minardi D."/>
            <person name="Oidtmann B."/>
            <person name="Van Der Giezen M."/>
            <person name="Studholme D.J."/>
        </authorList>
    </citation>
    <scope>NUCLEOTIDE SEQUENCE [LARGE SCALE GENOMIC DNA]</scope>
    <source>
        <strain evidence="2 3">Si</strain>
    </source>
</reference>
<feature type="compositionally biased region" description="Basic and acidic residues" evidence="1">
    <location>
        <begin position="82"/>
        <end position="91"/>
    </location>
</feature>
<dbReference type="Proteomes" id="UP000283543">
    <property type="component" value="Unassembled WGS sequence"/>
</dbReference>
<comment type="caution">
    <text evidence="2">The sequence shown here is derived from an EMBL/GenBank/DDBJ whole genome shotgun (WGS) entry which is preliminary data.</text>
</comment>
<dbReference type="AlphaFoldDB" id="A0A418CDB6"/>
<dbReference type="EMBL" id="QUTB01001890">
    <property type="protein sequence ID" value="RHY74653.1"/>
    <property type="molecule type" value="Genomic_DNA"/>
</dbReference>
<protein>
    <submittedName>
        <fullName evidence="2">Uncharacterized protein</fullName>
    </submittedName>
</protein>
<sequence>MALRGRCQPTTNHRVSELKTAVQKQLKLRRNKALKSGVFHYVNLLQTFAASLKLHVGLDDESKLSLAAKPVEAPRGGKPQVPRREGGREGAAKNNGRVGGMTYAIMPKTAEPPAKKGCLIAMT</sequence>